<reference evidence="1 2" key="1">
    <citation type="journal article" date="2018" name="New Phytol.">
        <title>Phylogenomics of Endogonaceae and evolution of mycorrhizas within Mucoromycota.</title>
        <authorList>
            <person name="Chang Y."/>
            <person name="Desiro A."/>
            <person name="Na H."/>
            <person name="Sandor L."/>
            <person name="Lipzen A."/>
            <person name="Clum A."/>
            <person name="Barry K."/>
            <person name="Grigoriev I.V."/>
            <person name="Martin F.M."/>
            <person name="Stajich J.E."/>
            <person name="Smith M.E."/>
            <person name="Bonito G."/>
            <person name="Spatafora J.W."/>
        </authorList>
    </citation>
    <scope>NUCLEOTIDE SEQUENCE [LARGE SCALE GENOMIC DNA]</scope>
    <source>
        <strain evidence="1 2">AD002</strain>
    </source>
</reference>
<evidence type="ECO:0000313" key="1">
    <source>
        <dbReference type="EMBL" id="RUS29254.1"/>
    </source>
</evidence>
<organism evidence="1 2">
    <name type="scientific">Jimgerdemannia flammicorona</name>
    <dbReference type="NCBI Taxonomy" id="994334"/>
    <lineage>
        <taxon>Eukaryota</taxon>
        <taxon>Fungi</taxon>
        <taxon>Fungi incertae sedis</taxon>
        <taxon>Mucoromycota</taxon>
        <taxon>Mucoromycotina</taxon>
        <taxon>Endogonomycetes</taxon>
        <taxon>Endogonales</taxon>
        <taxon>Endogonaceae</taxon>
        <taxon>Jimgerdemannia</taxon>
    </lineage>
</organism>
<name>A0A433QHM5_9FUNG</name>
<accession>A0A433QHM5</accession>
<comment type="caution">
    <text evidence="1">The sequence shown here is derived from an EMBL/GenBank/DDBJ whole genome shotgun (WGS) entry which is preliminary data.</text>
</comment>
<gene>
    <name evidence="1" type="ORF">BC938DRAFT_480870</name>
</gene>
<evidence type="ECO:0000313" key="2">
    <source>
        <dbReference type="Proteomes" id="UP000274822"/>
    </source>
</evidence>
<protein>
    <submittedName>
        <fullName evidence="1">Uncharacterized protein</fullName>
    </submittedName>
</protein>
<dbReference type="EMBL" id="RBNJ01005391">
    <property type="protein sequence ID" value="RUS29254.1"/>
    <property type="molecule type" value="Genomic_DNA"/>
</dbReference>
<sequence length="77" mass="8535">MTITLQTDFTSEVNAVADPDTSSQTSIIQAIPFVDLIVPHSNLFDGASDVVLKLFPHWSKAELKFLQCKDGITNKRE</sequence>
<proteinExistence type="predicted"/>
<dbReference type="AlphaFoldDB" id="A0A433QHM5"/>
<keyword evidence="2" id="KW-1185">Reference proteome</keyword>
<dbReference type="Proteomes" id="UP000274822">
    <property type="component" value="Unassembled WGS sequence"/>
</dbReference>